<protein>
    <submittedName>
        <fullName evidence="1">Uncharacterized protein</fullName>
    </submittedName>
</protein>
<feature type="non-terminal residue" evidence="1">
    <location>
        <position position="1"/>
    </location>
</feature>
<evidence type="ECO:0000313" key="2">
    <source>
        <dbReference type="Proteomes" id="UP000324800"/>
    </source>
</evidence>
<dbReference type="EMBL" id="SNRW01010672">
    <property type="protein sequence ID" value="KAA6376231.1"/>
    <property type="molecule type" value="Genomic_DNA"/>
</dbReference>
<organism evidence="1 2">
    <name type="scientific">Streblomastix strix</name>
    <dbReference type="NCBI Taxonomy" id="222440"/>
    <lineage>
        <taxon>Eukaryota</taxon>
        <taxon>Metamonada</taxon>
        <taxon>Preaxostyla</taxon>
        <taxon>Oxymonadida</taxon>
        <taxon>Streblomastigidae</taxon>
        <taxon>Streblomastix</taxon>
    </lineage>
</organism>
<sequence length="101" mass="11564">IRSEKENQGCMELRMVSRLNICYQSFRGRSSRLGKPEEQFSQDSMDKVTASLPIIVTVSLLRKESLINLDKISSKQSPHHNFQSIALLKKIYTVSNLDFFG</sequence>
<name>A0A5J4V2B9_9EUKA</name>
<proteinExistence type="predicted"/>
<dbReference type="AlphaFoldDB" id="A0A5J4V2B9"/>
<gene>
    <name evidence="1" type="ORF">EZS28_028239</name>
</gene>
<reference evidence="1 2" key="1">
    <citation type="submission" date="2019-03" db="EMBL/GenBank/DDBJ databases">
        <title>Single cell metagenomics reveals metabolic interactions within the superorganism composed of flagellate Streblomastix strix and complex community of Bacteroidetes bacteria on its surface.</title>
        <authorList>
            <person name="Treitli S.C."/>
            <person name="Kolisko M."/>
            <person name="Husnik F."/>
            <person name="Keeling P."/>
            <person name="Hampl V."/>
        </authorList>
    </citation>
    <scope>NUCLEOTIDE SEQUENCE [LARGE SCALE GENOMIC DNA]</scope>
    <source>
        <strain evidence="1">ST1C</strain>
    </source>
</reference>
<comment type="caution">
    <text evidence="1">The sequence shown here is derived from an EMBL/GenBank/DDBJ whole genome shotgun (WGS) entry which is preliminary data.</text>
</comment>
<accession>A0A5J4V2B9</accession>
<dbReference type="Proteomes" id="UP000324800">
    <property type="component" value="Unassembled WGS sequence"/>
</dbReference>
<evidence type="ECO:0000313" key="1">
    <source>
        <dbReference type="EMBL" id="KAA6376231.1"/>
    </source>
</evidence>